<dbReference type="InterPro" id="IPR032823">
    <property type="entry name" value="BCA_ABC_TP_C"/>
</dbReference>
<sequence length="255" mass="27918">MTDDPILSVSGLEKTFGGITALDGVDLTVDQGITGLIGPNGAGKTTFFNCITGYLAPDGGTVEFQGDDVTGNRTPSIVREGLVRTFQIPRELENMTVRENLLLAPGGQSGEKLGRAWLRGGQFAEDERRSRREAAEMAAFFELDHLLDEPAGSLSGGQRKLLELARVLLTEPEMVLLDEPLAGVNPTLERKILERIHELESQGQTFLFVEHDIELIMEHCDHVVVMHQGQKLTEGPPSAVRSDQRVIDAYLGEEI</sequence>
<dbReference type="SMART" id="SM00382">
    <property type="entry name" value="AAA"/>
    <property type="match status" value="1"/>
</dbReference>
<proteinExistence type="inferred from homology"/>
<dbReference type="InterPro" id="IPR051120">
    <property type="entry name" value="ABC_AA/LPS_Transport"/>
</dbReference>
<dbReference type="InterPro" id="IPR003439">
    <property type="entry name" value="ABC_transporter-like_ATP-bd"/>
</dbReference>
<evidence type="ECO:0000256" key="3">
    <source>
        <dbReference type="ARBA" id="ARBA00022741"/>
    </source>
</evidence>
<dbReference type="Pfam" id="PF12399">
    <property type="entry name" value="BCA_ABC_TP_C"/>
    <property type="match status" value="1"/>
</dbReference>
<keyword evidence="3" id="KW-0547">Nucleotide-binding</keyword>
<evidence type="ECO:0000259" key="8">
    <source>
        <dbReference type="PROSITE" id="PS50893"/>
    </source>
</evidence>
<dbReference type="CDD" id="cd03219">
    <property type="entry name" value="ABC_Mj1267_LivG_branched"/>
    <property type="match status" value="1"/>
</dbReference>
<organism evidence="9 10">
    <name type="scientific">Haloarchaeobius iranensis</name>
    <dbReference type="NCBI Taxonomy" id="996166"/>
    <lineage>
        <taxon>Archaea</taxon>
        <taxon>Methanobacteriati</taxon>
        <taxon>Methanobacteriota</taxon>
        <taxon>Stenosarchaea group</taxon>
        <taxon>Halobacteria</taxon>
        <taxon>Halobacteriales</taxon>
        <taxon>Halorubellaceae</taxon>
        <taxon>Haloarchaeobius</taxon>
    </lineage>
</organism>
<protein>
    <recommendedName>
        <fullName evidence="7">Probable branched-chain amino acid transport ATP-binding protein LivG</fullName>
    </recommendedName>
</protein>
<dbReference type="RefSeq" id="WP_089734866.1">
    <property type="nucleotide sequence ID" value="NZ_FNIA01000016.1"/>
</dbReference>
<evidence type="ECO:0000313" key="9">
    <source>
        <dbReference type="EMBL" id="SDN13187.1"/>
    </source>
</evidence>
<dbReference type="Gene3D" id="3.40.50.300">
    <property type="entry name" value="P-loop containing nucleotide triphosphate hydrolases"/>
    <property type="match status" value="1"/>
</dbReference>
<evidence type="ECO:0000256" key="5">
    <source>
        <dbReference type="ARBA" id="ARBA00022970"/>
    </source>
</evidence>
<evidence type="ECO:0000256" key="4">
    <source>
        <dbReference type="ARBA" id="ARBA00022840"/>
    </source>
</evidence>
<name>A0A1G9YWB3_9EURY</name>
<dbReference type="SUPFAM" id="SSF52540">
    <property type="entry name" value="P-loop containing nucleoside triphosphate hydrolases"/>
    <property type="match status" value="1"/>
</dbReference>
<keyword evidence="5" id="KW-0029">Amino-acid transport</keyword>
<reference evidence="9 10" key="1">
    <citation type="submission" date="2016-10" db="EMBL/GenBank/DDBJ databases">
        <authorList>
            <person name="de Groot N.N."/>
        </authorList>
    </citation>
    <scope>NUCLEOTIDE SEQUENCE [LARGE SCALE GENOMIC DNA]</scope>
    <source>
        <strain evidence="10">EB21,IBRC-M 10013,KCTC 4048</strain>
    </source>
</reference>
<dbReference type="PANTHER" id="PTHR45772">
    <property type="entry name" value="CONSERVED COMPONENT OF ABC TRANSPORTER FOR NATURAL AMINO ACIDS-RELATED"/>
    <property type="match status" value="1"/>
</dbReference>
<evidence type="ECO:0000256" key="2">
    <source>
        <dbReference type="ARBA" id="ARBA00022448"/>
    </source>
</evidence>
<dbReference type="PANTHER" id="PTHR45772:SF9">
    <property type="entry name" value="CONSERVED COMPONENT OF ABC TRANSPORTER FOR NATURAL AMINO ACIDS"/>
    <property type="match status" value="1"/>
</dbReference>
<accession>A0A1G9YWB3</accession>
<dbReference type="PROSITE" id="PS00211">
    <property type="entry name" value="ABC_TRANSPORTER_1"/>
    <property type="match status" value="1"/>
</dbReference>
<feature type="domain" description="ABC transporter" evidence="8">
    <location>
        <begin position="7"/>
        <end position="253"/>
    </location>
</feature>
<comment type="similarity">
    <text evidence="1">Belongs to the ABC transporter superfamily.</text>
</comment>
<keyword evidence="10" id="KW-1185">Reference proteome</keyword>
<dbReference type="InterPro" id="IPR003593">
    <property type="entry name" value="AAA+_ATPase"/>
</dbReference>
<evidence type="ECO:0000313" key="10">
    <source>
        <dbReference type="Proteomes" id="UP000199370"/>
    </source>
</evidence>
<comment type="function">
    <text evidence="6">Probable component of a branched-chain amino-acid transport system.</text>
</comment>
<dbReference type="InterPro" id="IPR017871">
    <property type="entry name" value="ABC_transporter-like_CS"/>
</dbReference>
<dbReference type="Proteomes" id="UP000199370">
    <property type="component" value="Unassembled WGS sequence"/>
</dbReference>
<dbReference type="InterPro" id="IPR027417">
    <property type="entry name" value="P-loop_NTPase"/>
</dbReference>
<dbReference type="GO" id="GO:0005524">
    <property type="term" value="F:ATP binding"/>
    <property type="evidence" value="ECO:0007669"/>
    <property type="project" value="UniProtKB-KW"/>
</dbReference>
<dbReference type="GO" id="GO:0005886">
    <property type="term" value="C:plasma membrane"/>
    <property type="evidence" value="ECO:0007669"/>
    <property type="project" value="TreeGrafter"/>
</dbReference>
<keyword evidence="2" id="KW-0813">Transport</keyword>
<dbReference type="GO" id="GO:0006865">
    <property type="term" value="P:amino acid transport"/>
    <property type="evidence" value="ECO:0007669"/>
    <property type="project" value="UniProtKB-KW"/>
</dbReference>
<dbReference type="PROSITE" id="PS50893">
    <property type="entry name" value="ABC_TRANSPORTER_2"/>
    <property type="match status" value="1"/>
</dbReference>
<dbReference type="STRING" id="996166.SAMN05192554_11663"/>
<evidence type="ECO:0000256" key="1">
    <source>
        <dbReference type="ARBA" id="ARBA00005417"/>
    </source>
</evidence>
<dbReference type="OrthoDB" id="44250at2157"/>
<evidence type="ECO:0000256" key="6">
    <source>
        <dbReference type="ARBA" id="ARBA00056071"/>
    </source>
</evidence>
<dbReference type="FunFam" id="3.40.50.300:FF:000421">
    <property type="entry name" value="Branched-chain amino acid ABC transporter ATP-binding protein"/>
    <property type="match status" value="1"/>
</dbReference>
<dbReference type="EMBL" id="FNIA01000016">
    <property type="protein sequence ID" value="SDN13187.1"/>
    <property type="molecule type" value="Genomic_DNA"/>
</dbReference>
<gene>
    <name evidence="9" type="ORF">SAMN05192554_11663</name>
</gene>
<dbReference type="Pfam" id="PF00005">
    <property type="entry name" value="ABC_tran"/>
    <property type="match status" value="1"/>
</dbReference>
<dbReference type="AlphaFoldDB" id="A0A1G9YWB3"/>
<dbReference type="GO" id="GO:0016887">
    <property type="term" value="F:ATP hydrolysis activity"/>
    <property type="evidence" value="ECO:0007669"/>
    <property type="project" value="InterPro"/>
</dbReference>
<evidence type="ECO:0000256" key="7">
    <source>
        <dbReference type="ARBA" id="ARBA00072811"/>
    </source>
</evidence>
<keyword evidence="4 9" id="KW-0067">ATP-binding</keyword>